<dbReference type="InterPro" id="IPR046112">
    <property type="entry name" value="DUF6049"/>
</dbReference>
<feature type="transmembrane region" description="Helical" evidence="1">
    <location>
        <begin position="337"/>
        <end position="355"/>
    </location>
</feature>
<dbReference type="AlphaFoldDB" id="A0A6J6BW58"/>
<sequence>MRKFLTLSALIFLSSFILIPNANAAQVVKITEPTHRLADGVFFNDLLAQKLAPSGSLGQAVYLNSQSVNNWLVDPATIDEIIAMSNGYGISDGTAPTGQEIAKSWLAQFVKVTRNKKITPITYGNPSSFWVNEIMPDQIAYLDEISKFKLESFLSRPVEKSGGVEAEKQKINKTSLSVLKYGQRQINLLSTLLEKKQLEDNQLRLLKLLNPNLDEKLFLDLLKDYDKSISVMRAKLNVKNTKFTVTSSKEELPITVVNDYDQVVKLKLSTRAMNSKVSVAQIEDIELEAKSKKQVLLPIEVFAAGDSRLLVQLTNLENKPVGYPVYIDLKLSVISPVATWITTAAAVLLFIAALVQSVRRVRRRS</sequence>
<gene>
    <name evidence="2" type="ORF">UFOPK1505_00273</name>
</gene>
<name>A0A6J6BW58_9ZZZZ</name>
<reference evidence="2" key="1">
    <citation type="submission" date="2020-05" db="EMBL/GenBank/DDBJ databases">
        <authorList>
            <person name="Chiriac C."/>
            <person name="Salcher M."/>
            <person name="Ghai R."/>
            <person name="Kavagutti S V."/>
        </authorList>
    </citation>
    <scope>NUCLEOTIDE SEQUENCE</scope>
</reference>
<keyword evidence="1" id="KW-0812">Transmembrane</keyword>
<organism evidence="2">
    <name type="scientific">freshwater metagenome</name>
    <dbReference type="NCBI Taxonomy" id="449393"/>
    <lineage>
        <taxon>unclassified sequences</taxon>
        <taxon>metagenomes</taxon>
        <taxon>ecological metagenomes</taxon>
    </lineage>
</organism>
<dbReference type="Pfam" id="PF19516">
    <property type="entry name" value="DUF6049"/>
    <property type="match status" value="1"/>
</dbReference>
<evidence type="ECO:0000313" key="2">
    <source>
        <dbReference type="EMBL" id="CAB4542499.1"/>
    </source>
</evidence>
<keyword evidence="1" id="KW-1133">Transmembrane helix</keyword>
<protein>
    <submittedName>
        <fullName evidence="2">Unannotated protein</fullName>
    </submittedName>
</protein>
<accession>A0A6J6BW58</accession>
<evidence type="ECO:0000256" key="1">
    <source>
        <dbReference type="SAM" id="Phobius"/>
    </source>
</evidence>
<proteinExistence type="predicted"/>
<keyword evidence="1" id="KW-0472">Membrane</keyword>
<dbReference type="EMBL" id="CAEZSS010000033">
    <property type="protein sequence ID" value="CAB4542499.1"/>
    <property type="molecule type" value="Genomic_DNA"/>
</dbReference>